<sequence length="504" mass="53094">MGLLARMLNGIERVGNRLPHPTLLFAWMALGVLVLSALTELLGLSAIHPVSGETIHAVNLISGDGIRRILAETVDNFTGFAPLGTVLVTMLGIGIAERSGLIDALLRRLVLAAPPRALTFCIVLAGVLSSLAADSGYVVLIPLAALVFRAAGRHPIAGIAAAFAGVSAGYSANLLIGPLDAILAGLSTEAVALVDPDYEVTAAGNWWFIIVSTFLISLAVAAVTELITEPRLNPAEAGDEIDIPDRLEKTSEARGLRAAGVVTLVMLILVLWSVVPESGVLRDPDTGSILRSPFISGIVVIIALWAAFAGIAFGRAAGTFGNNTEVVDSMEQTMTTMATYLVLMFFAAQFVAWFGWTNLGVILAIVGADGLRVIDPGPVTLLLLFIVVTALINLFIGSASAKWAIMAPVFVPMLYLLGISPESTQMAYRIGDSVSNIITPLMPYFGLVVAFAQQYDKRSGIGTIIATMIPYSVALLLAWSGLLSIWILFDLPLGPGAPILLTNQ</sequence>
<keyword evidence="1" id="KW-1133">Transmembrane helix</keyword>
<feature type="transmembrane region" description="Helical" evidence="1">
    <location>
        <begin position="77"/>
        <end position="97"/>
    </location>
</feature>
<feature type="transmembrane region" description="Helical" evidence="1">
    <location>
        <begin position="206"/>
        <end position="227"/>
    </location>
</feature>
<keyword evidence="1" id="KW-0472">Membrane</keyword>
<feature type="transmembrane region" description="Helical" evidence="1">
    <location>
        <begin position="294"/>
        <end position="317"/>
    </location>
</feature>
<dbReference type="PANTHER" id="PTHR30282:SF0">
    <property type="entry name" value="P-AMINOBENZOYL-GLUTAMATE TRANSPORT PROTEIN"/>
    <property type="match status" value="1"/>
</dbReference>
<comment type="caution">
    <text evidence="2">The sequence shown here is derived from an EMBL/GenBank/DDBJ whole genome shotgun (WGS) entry which is preliminary data.</text>
</comment>
<proteinExistence type="predicted"/>
<feature type="transmembrane region" description="Helical" evidence="1">
    <location>
        <begin position="378"/>
        <end position="396"/>
    </location>
</feature>
<keyword evidence="1" id="KW-0812">Transmembrane</keyword>
<name>A0A2A5WR74_9GAMM</name>
<evidence type="ECO:0000313" key="3">
    <source>
        <dbReference type="Proteomes" id="UP000219327"/>
    </source>
</evidence>
<reference evidence="2 3" key="1">
    <citation type="submission" date="2017-08" db="EMBL/GenBank/DDBJ databases">
        <title>Fine stratification of microbial communities through a metagenomic profile of the photic zone.</title>
        <authorList>
            <person name="Haro-Moreno J.M."/>
            <person name="Lopez-Perez M."/>
            <person name="De La Torre J."/>
            <person name="Picazo A."/>
            <person name="Camacho A."/>
            <person name="Rodriguez-Valera F."/>
        </authorList>
    </citation>
    <scope>NUCLEOTIDE SEQUENCE [LARGE SCALE GENOMIC DNA]</scope>
    <source>
        <strain evidence="2">MED-G24</strain>
    </source>
</reference>
<feature type="transmembrane region" description="Helical" evidence="1">
    <location>
        <begin position="135"/>
        <end position="152"/>
    </location>
</feature>
<dbReference type="Proteomes" id="UP000219327">
    <property type="component" value="Unassembled WGS sequence"/>
</dbReference>
<dbReference type="InterPro" id="IPR004697">
    <property type="entry name" value="AbgT"/>
</dbReference>
<evidence type="ECO:0000256" key="1">
    <source>
        <dbReference type="SAM" id="Phobius"/>
    </source>
</evidence>
<dbReference type="PANTHER" id="PTHR30282">
    <property type="entry name" value="P-AMINOBENZOYL GLUTAMATE TRANSPORTER"/>
    <property type="match status" value="1"/>
</dbReference>
<dbReference type="GO" id="GO:1902604">
    <property type="term" value="P:p-aminobenzoyl-glutamate transmembrane transport"/>
    <property type="evidence" value="ECO:0007669"/>
    <property type="project" value="InterPro"/>
</dbReference>
<feature type="transmembrane region" description="Helical" evidence="1">
    <location>
        <begin position="21"/>
        <end position="39"/>
    </location>
</feature>
<feature type="transmembrane region" description="Helical" evidence="1">
    <location>
        <begin position="338"/>
        <end position="366"/>
    </location>
</feature>
<feature type="transmembrane region" description="Helical" evidence="1">
    <location>
        <begin position="159"/>
        <end position="186"/>
    </location>
</feature>
<dbReference type="GO" id="GO:0015558">
    <property type="term" value="F:secondary active p-aminobenzoyl-glutamate transmembrane transporter activity"/>
    <property type="evidence" value="ECO:0007669"/>
    <property type="project" value="InterPro"/>
</dbReference>
<dbReference type="EMBL" id="NTKD01000035">
    <property type="protein sequence ID" value="PDH38636.1"/>
    <property type="molecule type" value="Genomic_DNA"/>
</dbReference>
<evidence type="ECO:0000313" key="2">
    <source>
        <dbReference type="EMBL" id="PDH38636.1"/>
    </source>
</evidence>
<feature type="transmembrane region" description="Helical" evidence="1">
    <location>
        <begin position="256"/>
        <end position="274"/>
    </location>
</feature>
<feature type="transmembrane region" description="Helical" evidence="1">
    <location>
        <begin position="433"/>
        <end position="452"/>
    </location>
</feature>
<dbReference type="Pfam" id="PF03806">
    <property type="entry name" value="ABG_transport"/>
    <property type="match status" value="1"/>
</dbReference>
<protein>
    <submittedName>
        <fullName evidence="2">Aminobenzoyl-glutamate transporter</fullName>
    </submittedName>
</protein>
<feature type="transmembrane region" description="Helical" evidence="1">
    <location>
        <begin position="464"/>
        <end position="489"/>
    </location>
</feature>
<accession>A0A2A5WR74</accession>
<gene>
    <name evidence="2" type="ORF">CNE99_06840</name>
</gene>
<organism evidence="2 3">
    <name type="scientific">OM182 bacterium MED-G24</name>
    <dbReference type="NCBI Taxonomy" id="1986255"/>
    <lineage>
        <taxon>Bacteria</taxon>
        <taxon>Pseudomonadati</taxon>
        <taxon>Pseudomonadota</taxon>
        <taxon>Gammaproteobacteria</taxon>
        <taxon>OMG group</taxon>
        <taxon>OM182 clade</taxon>
    </lineage>
</organism>
<dbReference type="AlphaFoldDB" id="A0A2A5WR74"/>
<feature type="transmembrane region" description="Helical" evidence="1">
    <location>
        <begin position="403"/>
        <end position="421"/>
    </location>
</feature>